<dbReference type="PROSITE" id="PS00028">
    <property type="entry name" value="ZINC_FINGER_C2H2_1"/>
    <property type="match status" value="1"/>
</dbReference>
<dbReference type="OrthoDB" id="3156061at2759"/>
<protein>
    <recommendedName>
        <fullName evidence="3">C2H2-type domain-containing protein</fullName>
    </recommendedName>
</protein>
<organism evidence="4 5">
    <name type="scientific">Serendipita indica (strain DSM 11827)</name>
    <name type="common">Root endophyte fungus</name>
    <name type="synonym">Piriformospora indica</name>
    <dbReference type="NCBI Taxonomy" id="1109443"/>
    <lineage>
        <taxon>Eukaryota</taxon>
        <taxon>Fungi</taxon>
        <taxon>Dikarya</taxon>
        <taxon>Basidiomycota</taxon>
        <taxon>Agaricomycotina</taxon>
        <taxon>Agaricomycetes</taxon>
        <taxon>Sebacinales</taxon>
        <taxon>Serendipitaceae</taxon>
        <taxon>Serendipita</taxon>
    </lineage>
</organism>
<sequence>MEFALYEDTLEMASYGTHLDALEASFSGSSAASSPYLPSPSPPQQYLDFGFSYHPAYPYTPYGSLDGPSGSQLDPGSMCIAPEALHAPTFFQPCSEAVPLESHASPEAFAVHVETSAPPDAQGAAESLEEYSVVSPDAYPMKKDRQRGSANLLRSARDPERHHACTLCIRKFKRRADLARHLKRHQGIRQYSCPAKCCPLPPADRFFFRADARQRHWKANPECELEFYSTEAGLDWLKKNKNRSQKFRGHRRQPSSSRGSSLEIHQDCYDDDEDDDADYHD</sequence>
<keyword evidence="1" id="KW-0862">Zinc</keyword>
<evidence type="ECO:0000259" key="3">
    <source>
        <dbReference type="PROSITE" id="PS50157"/>
    </source>
</evidence>
<dbReference type="EMBL" id="CAFZ01000214">
    <property type="protein sequence ID" value="CCA73283.1"/>
    <property type="molecule type" value="Genomic_DNA"/>
</dbReference>
<keyword evidence="5" id="KW-1185">Reference proteome</keyword>
<gene>
    <name evidence="4" type="ORF">PIIN_07238</name>
</gene>
<feature type="compositionally biased region" description="Basic residues" evidence="2">
    <location>
        <begin position="242"/>
        <end position="253"/>
    </location>
</feature>
<dbReference type="SUPFAM" id="SSF57667">
    <property type="entry name" value="beta-beta-alpha zinc fingers"/>
    <property type="match status" value="1"/>
</dbReference>
<evidence type="ECO:0000313" key="4">
    <source>
        <dbReference type="EMBL" id="CCA73283.1"/>
    </source>
</evidence>
<evidence type="ECO:0000313" key="5">
    <source>
        <dbReference type="Proteomes" id="UP000007148"/>
    </source>
</evidence>
<dbReference type="AlphaFoldDB" id="G4TPN8"/>
<keyword evidence="1" id="KW-0479">Metal-binding</keyword>
<comment type="caution">
    <text evidence="4">The sequence shown here is derived from an EMBL/GenBank/DDBJ whole genome shotgun (WGS) entry which is preliminary data.</text>
</comment>
<dbReference type="InParanoid" id="G4TPN8"/>
<reference evidence="4 5" key="1">
    <citation type="journal article" date="2011" name="PLoS Pathog.">
        <title>Endophytic Life Strategies Decoded by Genome and Transcriptome Analyses of the Mutualistic Root Symbiont Piriformospora indica.</title>
        <authorList>
            <person name="Zuccaro A."/>
            <person name="Lahrmann U."/>
            <person name="Guldener U."/>
            <person name="Langen G."/>
            <person name="Pfiffi S."/>
            <person name="Biedenkopf D."/>
            <person name="Wong P."/>
            <person name="Samans B."/>
            <person name="Grimm C."/>
            <person name="Basiewicz M."/>
            <person name="Murat C."/>
            <person name="Martin F."/>
            <person name="Kogel K.H."/>
        </authorList>
    </citation>
    <scope>NUCLEOTIDE SEQUENCE [LARGE SCALE GENOMIC DNA]</scope>
    <source>
        <strain evidence="4 5">DSM 11827</strain>
    </source>
</reference>
<feature type="compositionally biased region" description="Acidic residues" evidence="2">
    <location>
        <begin position="269"/>
        <end position="281"/>
    </location>
</feature>
<proteinExistence type="predicted"/>
<dbReference type="InterPro" id="IPR013087">
    <property type="entry name" value="Znf_C2H2_type"/>
</dbReference>
<evidence type="ECO:0000256" key="2">
    <source>
        <dbReference type="SAM" id="MobiDB-lite"/>
    </source>
</evidence>
<feature type="domain" description="C2H2-type" evidence="3">
    <location>
        <begin position="163"/>
        <end position="190"/>
    </location>
</feature>
<dbReference type="Proteomes" id="UP000007148">
    <property type="component" value="Unassembled WGS sequence"/>
</dbReference>
<accession>G4TPN8</accession>
<feature type="region of interest" description="Disordered" evidence="2">
    <location>
        <begin position="242"/>
        <end position="281"/>
    </location>
</feature>
<evidence type="ECO:0000256" key="1">
    <source>
        <dbReference type="PROSITE-ProRule" id="PRU00042"/>
    </source>
</evidence>
<dbReference type="InterPro" id="IPR036236">
    <property type="entry name" value="Znf_C2H2_sf"/>
</dbReference>
<name>G4TPN8_SERID</name>
<dbReference type="Gene3D" id="3.30.160.60">
    <property type="entry name" value="Classic Zinc Finger"/>
    <property type="match status" value="1"/>
</dbReference>
<dbReference type="HOGENOM" id="CLU_1031189_0_0_1"/>
<dbReference type="GO" id="GO:0008270">
    <property type="term" value="F:zinc ion binding"/>
    <property type="evidence" value="ECO:0007669"/>
    <property type="project" value="UniProtKB-KW"/>
</dbReference>
<keyword evidence="1" id="KW-0863">Zinc-finger</keyword>
<dbReference type="PROSITE" id="PS50157">
    <property type="entry name" value="ZINC_FINGER_C2H2_2"/>
    <property type="match status" value="1"/>
</dbReference>